<keyword evidence="1" id="KW-0175">Coiled coil</keyword>
<dbReference type="InterPro" id="IPR016866">
    <property type="entry name" value="UCP028069"/>
</dbReference>
<dbReference type="Pfam" id="PF11932">
    <property type="entry name" value="DUF3450"/>
    <property type="match status" value="1"/>
</dbReference>
<keyword evidence="3" id="KW-1185">Reference proteome</keyword>
<evidence type="ECO:0000313" key="3">
    <source>
        <dbReference type="Proteomes" id="UP001239019"/>
    </source>
</evidence>
<proteinExistence type="predicted"/>
<dbReference type="PIRSF" id="PIRSF028069">
    <property type="entry name" value="UCP028069"/>
    <property type="match status" value="1"/>
</dbReference>
<name>A0ABU0W624_9GAMM</name>
<comment type="caution">
    <text evidence="2">The sequence shown here is derived from an EMBL/GenBank/DDBJ whole genome shotgun (WGS) entry which is preliminary data.</text>
</comment>
<sequence>MSTHQKWLIRSHQPSIRIGKEGIGMLNRTSMKIAGVAALGFAIAGLSVAGTPEPLRTSIDVERQISQSAAASQQRVDQLADETRSMLNDYLAVRQRIDRLRVYNDQVERLIRSQEEEKRSLEEQIEEVEVVETEIIPLMIRMIESLERFVELDVPFQPDERRNRIERLWETMDRSDVTISEKYRNVMEAYQIEAEFGRDMEAYRGMLEMNGSERNVDFLRVGRLLLAYQTLDREETGFWNPVTRDWERLPDRYRSSINEGIRIARQQAASDILQLPVPAPERVQ</sequence>
<evidence type="ECO:0000313" key="2">
    <source>
        <dbReference type="EMBL" id="MDQ2069472.1"/>
    </source>
</evidence>
<protein>
    <submittedName>
        <fullName evidence="2">DUF3450 domain-containing protein</fullName>
    </submittedName>
</protein>
<feature type="coiled-coil region" evidence="1">
    <location>
        <begin position="97"/>
        <end position="134"/>
    </location>
</feature>
<organism evidence="2 3">
    <name type="scientific">Natronospira bacteriovora</name>
    <dbReference type="NCBI Taxonomy" id="3069753"/>
    <lineage>
        <taxon>Bacteria</taxon>
        <taxon>Pseudomonadati</taxon>
        <taxon>Pseudomonadota</taxon>
        <taxon>Gammaproteobacteria</taxon>
        <taxon>Natronospirales</taxon>
        <taxon>Natronospiraceae</taxon>
        <taxon>Natronospira</taxon>
    </lineage>
</organism>
<gene>
    <name evidence="2" type="ORF">RBH19_06280</name>
</gene>
<dbReference type="Proteomes" id="UP001239019">
    <property type="component" value="Unassembled WGS sequence"/>
</dbReference>
<evidence type="ECO:0000256" key="1">
    <source>
        <dbReference type="SAM" id="Coils"/>
    </source>
</evidence>
<reference evidence="2 3" key="1">
    <citation type="submission" date="2023-08" db="EMBL/GenBank/DDBJ databases">
        <title>Whole-genome sequencing of halo(alkali)philic microorganisms from hypersaline lakes.</title>
        <authorList>
            <person name="Sorokin D.Y."/>
            <person name="Abbas B."/>
            <person name="Merkel A.Y."/>
        </authorList>
    </citation>
    <scope>NUCLEOTIDE SEQUENCE [LARGE SCALE GENOMIC DNA]</scope>
    <source>
        <strain evidence="2 3">AB-CW4</strain>
    </source>
</reference>
<accession>A0ABU0W624</accession>
<dbReference type="RefSeq" id="WP_306727973.1">
    <property type="nucleotide sequence ID" value="NZ_JAVDDT010000003.1"/>
</dbReference>
<dbReference type="EMBL" id="JAVDDT010000003">
    <property type="protein sequence ID" value="MDQ2069472.1"/>
    <property type="molecule type" value="Genomic_DNA"/>
</dbReference>